<dbReference type="InterPro" id="IPR002048">
    <property type="entry name" value="EF_hand_dom"/>
</dbReference>
<accession>A0A8K0E8X2</accession>
<dbReference type="Pfam" id="PF00086">
    <property type="entry name" value="Thyroglobulin_1"/>
    <property type="match status" value="2"/>
</dbReference>
<dbReference type="EMBL" id="OV696698">
    <property type="protein sequence ID" value="CAH1243301.1"/>
    <property type="molecule type" value="Genomic_DNA"/>
</dbReference>
<name>A0A8K0E8X2_BRALA</name>
<keyword evidence="6" id="KW-1133">Transmembrane helix</keyword>
<keyword evidence="6" id="KW-0812">Transmembrane</keyword>
<evidence type="ECO:0000256" key="3">
    <source>
        <dbReference type="PROSITE-ProRule" id="PRU00500"/>
    </source>
</evidence>
<evidence type="ECO:0000313" key="9">
    <source>
        <dbReference type="EMBL" id="CAH1243301.1"/>
    </source>
</evidence>
<dbReference type="CDD" id="cd00191">
    <property type="entry name" value="TY"/>
    <property type="match status" value="2"/>
</dbReference>
<feature type="transmembrane region" description="Helical" evidence="6">
    <location>
        <begin position="62"/>
        <end position="86"/>
    </location>
</feature>
<dbReference type="PANTHER" id="PTHR15717:SF2">
    <property type="entry name" value="EF-HAND CALCIUM-BINDING DOMAIN-CONTAINING PROTEIN 14"/>
    <property type="match status" value="1"/>
</dbReference>
<feature type="disulfide bond" evidence="3">
    <location>
        <begin position="798"/>
        <end position="805"/>
    </location>
</feature>
<feature type="coiled-coil region" evidence="4">
    <location>
        <begin position="85"/>
        <end position="226"/>
    </location>
</feature>
<evidence type="ECO:0000256" key="2">
    <source>
        <dbReference type="ARBA" id="ARBA00023157"/>
    </source>
</evidence>
<dbReference type="InterPro" id="IPR011992">
    <property type="entry name" value="EF-hand-dom_pair"/>
</dbReference>
<reference evidence="9" key="1">
    <citation type="submission" date="2022-01" db="EMBL/GenBank/DDBJ databases">
        <authorList>
            <person name="Braso-Vives M."/>
        </authorList>
    </citation>
    <scope>NUCLEOTIDE SEQUENCE</scope>
</reference>
<evidence type="ECO:0000256" key="5">
    <source>
        <dbReference type="SAM" id="MobiDB-lite"/>
    </source>
</evidence>
<feature type="compositionally biased region" description="Basic and acidic residues" evidence="5">
    <location>
        <begin position="860"/>
        <end position="871"/>
    </location>
</feature>
<dbReference type="PROSITE" id="PS00484">
    <property type="entry name" value="THYROGLOBULIN_1_1"/>
    <property type="match status" value="2"/>
</dbReference>
<comment type="caution">
    <text evidence="3">Lacks conserved residue(s) required for the propagation of feature annotation.</text>
</comment>
<dbReference type="Gene3D" id="1.10.287.1490">
    <property type="match status" value="1"/>
</dbReference>
<organism evidence="9 10">
    <name type="scientific">Branchiostoma lanceolatum</name>
    <name type="common">Common lancelet</name>
    <name type="synonym">Amphioxus lanceolatum</name>
    <dbReference type="NCBI Taxonomy" id="7740"/>
    <lineage>
        <taxon>Eukaryota</taxon>
        <taxon>Metazoa</taxon>
        <taxon>Chordata</taxon>
        <taxon>Cephalochordata</taxon>
        <taxon>Leptocardii</taxon>
        <taxon>Amphioxiformes</taxon>
        <taxon>Branchiostomatidae</taxon>
        <taxon>Branchiostoma</taxon>
    </lineage>
</organism>
<feature type="disulfide bond" evidence="3">
    <location>
        <begin position="563"/>
        <end position="570"/>
    </location>
</feature>
<evidence type="ECO:0000256" key="1">
    <source>
        <dbReference type="ARBA" id="ARBA00022837"/>
    </source>
</evidence>
<dbReference type="GO" id="GO:0005509">
    <property type="term" value="F:calcium ion binding"/>
    <property type="evidence" value="ECO:0007669"/>
    <property type="project" value="InterPro"/>
</dbReference>
<evidence type="ECO:0000259" key="7">
    <source>
        <dbReference type="PROSITE" id="PS50222"/>
    </source>
</evidence>
<protein>
    <submittedName>
        <fullName evidence="9">EFCAB14 protein</fullName>
    </submittedName>
</protein>
<dbReference type="AlphaFoldDB" id="A0A8K0E8X2"/>
<evidence type="ECO:0000256" key="4">
    <source>
        <dbReference type="SAM" id="Coils"/>
    </source>
</evidence>
<keyword evidence="1" id="KW-0106">Calcium</keyword>
<proteinExistence type="predicted"/>
<keyword evidence="2 3" id="KW-1015">Disulfide bond</keyword>
<feature type="domain" description="Thyroglobulin type-1" evidence="8">
    <location>
        <begin position="529"/>
        <end position="593"/>
    </location>
</feature>
<dbReference type="OrthoDB" id="10009315at2759"/>
<evidence type="ECO:0000256" key="6">
    <source>
        <dbReference type="SAM" id="Phobius"/>
    </source>
</evidence>
<sequence>MKKRKELDALVSGKLTKKKREGHELLRSTGSDSSDLEEFSLPVRKSGFSKRHSRCRLCTRSCFPLCIFVLMTACIVTSGGLVWMHLDLKKDLDNLREHLARVEQSEMAMPGQVEQLKQNLKHQDDRLETLSTGETGLSVANKHLAQLDKQIAKLNKTTISISASVSSSQKLVALPSTVEDLSKQMASIGSEIESMKEEMSTTTSTQRQLQQQVEDMRAELDQLKRNEAVTDVPASAAVAPVPGVSPTTLSPVQQLTAAATKARAELEDGGVLGSYVEKEVASLTEMVHQLNDTLQACANKYSVAIADLSTNMSVLTNRVSVLEGGGVSVTSGNVTHSPMDLLQLRADMDKLLQGVGGGNSTAGLGDNSFNTLMTQIRNITVTMEALKAQVTQSQADDLNDLNSNLLSNRTVASLQGILAKAANQFKKENGVKGEELTQLEEAVHNLWEITSQHSNDMVVVKAQVNQLLGTVQNVLDNMDMELQTNSNFTAGNNTLDIGTDIDFEDIETPDDVEWPTVVEPTMNAQTVELTECQRENLEAVESDLLGVYIPQCLEDGRYQPLQCNPSTGYCWCVDQYGQVIEGTNLGMGTLPNCKDYSAEVVTSPSVSIQSLLSSTKAILDGLESTKPAQANKTDVAEILLNEPTVVTEVTTEWPHLPPMNGYETPHALEIGFFRWDVNGDGHVNYEDMADFLGPKLPRREDLMAFDANGNGQLELPEFYRAFGFHEEPMHIPTEEEEMAENSDEAEENLPPVLAGKRASTDSGETKCMQARLEAQTKALIGQYVPQCTEDGRYRPLQCHASTGYCWCVDELGTTIEGTKAGRGMIPHCDESFGEPLPIPVEADGDADSEGDINSLSNLLKDFKRSQPDPTN</sequence>
<dbReference type="Gene3D" id="4.10.800.10">
    <property type="entry name" value="Thyroglobulin type-1"/>
    <property type="match status" value="2"/>
</dbReference>
<dbReference type="SUPFAM" id="SSF47473">
    <property type="entry name" value="EF-hand"/>
    <property type="match status" value="1"/>
</dbReference>
<evidence type="ECO:0000313" key="10">
    <source>
        <dbReference type="Proteomes" id="UP000838412"/>
    </source>
</evidence>
<gene>
    <name evidence="9" type="primary">EFCAB14</name>
    <name evidence="9" type="ORF">BLAG_LOCUS6315</name>
</gene>
<dbReference type="SUPFAM" id="SSF57610">
    <property type="entry name" value="Thyroglobulin type-1 domain"/>
    <property type="match status" value="2"/>
</dbReference>
<dbReference type="InterPro" id="IPR036857">
    <property type="entry name" value="Thyroglobulin_1_sf"/>
</dbReference>
<evidence type="ECO:0000259" key="8">
    <source>
        <dbReference type="PROSITE" id="PS51162"/>
    </source>
</evidence>
<feature type="domain" description="EF-hand" evidence="7">
    <location>
        <begin position="663"/>
        <end position="698"/>
    </location>
</feature>
<dbReference type="Gene3D" id="1.10.238.10">
    <property type="entry name" value="EF-hand"/>
    <property type="match status" value="1"/>
</dbReference>
<dbReference type="PROSITE" id="PS51162">
    <property type="entry name" value="THYROGLOBULIN_1_2"/>
    <property type="match status" value="2"/>
</dbReference>
<dbReference type="InterPro" id="IPR018247">
    <property type="entry name" value="EF_Hand_1_Ca_BS"/>
</dbReference>
<dbReference type="PANTHER" id="PTHR15717">
    <property type="entry name" value="PROTEIN KIAA0494"/>
    <property type="match status" value="1"/>
</dbReference>
<keyword evidence="6" id="KW-0472">Membrane</keyword>
<dbReference type="InterPro" id="IPR042352">
    <property type="entry name" value="EFCAB14"/>
</dbReference>
<dbReference type="SMART" id="SM00211">
    <property type="entry name" value="TY"/>
    <property type="match status" value="2"/>
</dbReference>
<keyword evidence="4" id="KW-0175">Coiled coil</keyword>
<dbReference type="PROSITE" id="PS50222">
    <property type="entry name" value="EF_HAND_2"/>
    <property type="match status" value="1"/>
</dbReference>
<feature type="region of interest" description="Disordered" evidence="5">
    <location>
        <begin position="839"/>
        <end position="871"/>
    </location>
</feature>
<dbReference type="Proteomes" id="UP000838412">
    <property type="component" value="Chromosome 13"/>
</dbReference>
<feature type="domain" description="Thyroglobulin type-1" evidence="8">
    <location>
        <begin position="764"/>
        <end position="828"/>
    </location>
</feature>
<dbReference type="InterPro" id="IPR000716">
    <property type="entry name" value="Thyroglobulin_1"/>
</dbReference>
<dbReference type="PROSITE" id="PS00018">
    <property type="entry name" value="EF_HAND_1"/>
    <property type="match status" value="2"/>
</dbReference>
<keyword evidence="10" id="KW-1185">Reference proteome</keyword>